<dbReference type="Proteomes" id="UP000489600">
    <property type="component" value="Unassembled WGS sequence"/>
</dbReference>
<gene>
    <name evidence="1" type="ORF">ANE_LOCUS18903</name>
</gene>
<organism evidence="1 2">
    <name type="scientific">Arabis nemorensis</name>
    <dbReference type="NCBI Taxonomy" id="586526"/>
    <lineage>
        <taxon>Eukaryota</taxon>
        <taxon>Viridiplantae</taxon>
        <taxon>Streptophyta</taxon>
        <taxon>Embryophyta</taxon>
        <taxon>Tracheophyta</taxon>
        <taxon>Spermatophyta</taxon>
        <taxon>Magnoliopsida</taxon>
        <taxon>eudicotyledons</taxon>
        <taxon>Gunneridae</taxon>
        <taxon>Pentapetalae</taxon>
        <taxon>rosids</taxon>
        <taxon>malvids</taxon>
        <taxon>Brassicales</taxon>
        <taxon>Brassicaceae</taxon>
        <taxon>Arabideae</taxon>
        <taxon>Arabis</taxon>
    </lineage>
</organism>
<evidence type="ECO:0000313" key="1">
    <source>
        <dbReference type="EMBL" id="VVB08459.1"/>
    </source>
</evidence>
<comment type="caution">
    <text evidence="1">The sequence shown here is derived from an EMBL/GenBank/DDBJ whole genome shotgun (WGS) entry which is preliminary data.</text>
</comment>
<dbReference type="EMBL" id="CABITT030000006">
    <property type="protein sequence ID" value="VVB08459.1"/>
    <property type="molecule type" value="Genomic_DNA"/>
</dbReference>
<keyword evidence="2" id="KW-1185">Reference proteome</keyword>
<proteinExistence type="predicted"/>
<protein>
    <submittedName>
        <fullName evidence="1">Uncharacterized protein</fullName>
    </submittedName>
</protein>
<dbReference type="AlphaFoldDB" id="A0A565C4B6"/>
<name>A0A565C4B6_9BRAS</name>
<accession>A0A565C4B6</accession>
<sequence length="171" mass="19486">MAARPLNWTVDNTLKWQPSRDTSLSRLKEYHYGPPCHPTYNVIFFFSLANILRSDIPCLKSVKHRNNYVELIVSSNSVLKQQLLLLNQWETRHKPKFKKIRIIVFDPDWWDEKYGSGATGFGRNRDASQNYGINFQQNIGRGCGQTVKTNLVAVGGSDVGQSINSECSVHT</sequence>
<evidence type="ECO:0000313" key="2">
    <source>
        <dbReference type="Proteomes" id="UP000489600"/>
    </source>
</evidence>
<reference evidence="1" key="1">
    <citation type="submission" date="2019-07" db="EMBL/GenBank/DDBJ databases">
        <authorList>
            <person name="Dittberner H."/>
        </authorList>
    </citation>
    <scope>NUCLEOTIDE SEQUENCE [LARGE SCALE GENOMIC DNA]</scope>
</reference>